<evidence type="ECO:0000256" key="1">
    <source>
        <dbReference type="ARBA" id="ARBA00022553"/>
    </source>
</evidence>
<dbReference type="SUPFAM" id="SSF55785">
    <property type="entry name" value="PYP-like sensor domain (PAS domain)"/>
    <property type="match status" value="3"/>
</dbReference>
<dbReference type="Pfam" id="PF01740">
    <property type="entry name" value="STAS"/>
    <property type="match status" value="1"/>
</dbReference>
<dbReference type="Gene3D" id="3.30.450.20">
    <property type="entry name" value="PAS domain"/>
    <property type="match status" value="3"/>
</dbReference>
<keyword evidence="1" id="KW-0597">Phosphoprotein</keyword>
<dbReference type="SMART" id="SM00091">
    <property type="entry name" value="PAS"/>
    <property type="match status" value="3"/>
</dbReference>
<dbReference type="OrthoDB" id="9779734at2"/>
<dbReference type="NCBIfam" id="TIGR00229">
    <property type="entry name" value="sensory_box"/>
    <property type="match status" value="2"/>
</dbReference>
<accession>A0A2A6RMP3</accession>
<dbReference type="PANTHER" id="PTHR33745:SF3">
    <property type="entry name" value="RSBT CO-ANTAGONIST PROTEIN RSBRC"/>
    <property type="match status" value="1"/>
</dbReference>
<dbReference type="Pfam" id="PF08448">
    <property type="entry name" value="PAS_4"/>
    <property type="match status" value="3"/>
</dbReference>
<name>A0A2A6RMP3_9CHLR</name>
<organism evidence="4 5">
    <name type="scientific">Candidatus Viridilinea mediisalina</name>
    <dbReference type="NCBI Taxonomy" id="2024553"/>
    <lineage>
        <taxon>Bacteria</taxon>
        <taxon>Bacillati</taxon>
        <taxon>Chloroflexota</taxon>
        <taxon>Chloroflexia</taxon>
        <taxon>Chloroflexales</taxon>
        <taxon>Chloroflexineae</taxon>
        <taxon>Oscillochloridaceae</taxon>
        <taxon>Candidatus Viridilinea</taxon>
    </lineage>
</organism>
<dbReference type="Gene3D" id="3.30.750.24">
    <property type="entry name" value="STAS domain"/>
    <property type="match status" value="1"/>
</dbReference>
<dbReference type="Proteomes" id="UP000220527">
    <property type="component" value="Unassembled WGS sequence"/>
</dbReference>
<evidence type="ECO:0000259" key="3">
    <source>
        <dbReference type="PROSITE" id="PS50801"/>
    </source>
</evidence>
<evidence type="ECO:0008006" key="6">
    <source>
        <dbReference type="Google" id="ProtNLM"/>
    </source>
</evidence>
<evidence type="ECO:0000313" key="4">
    <source>
        <dbReference type="EMBL" id="PDW04332.1"/>
    </source>
</evidence>
<dbReference type="PANTHER" id="PTHR33745">
    <property type="entry name" value="RSBT ANTAGONIST PROTEIN RSBS-RELATED"/>
    <property type="match status" value="1"/>
</dbReference>
<dbReference type="AlphaFoldDB" id="A0A2A6RMP3"/>
<proteinExistence type="predicted"/>
<dbReference type="InterPro" id="IPR013656">
    <property type="entry name" value="PAS_4"/>
</dbReference>
<dbReference type="InterPro" id="IPR036513">
    <property type="entry name" value="STAS_dom_sf"/>
</dbReference>
<dbReference type="CDD" id="cd00130">
    <property type="entry name" value="PAS"/>
    <property type="match status" value="2"/>
</dbReference>
<dbReference type="InterPro" id="IPR002645">
    <property type="entry name" value="STAS_dom"/>
</dbReference>
<evidence type="ECO:0000259" key="2">
    <source>
        <dbReference type="PROSITE" id="PS50112"/>
    </source>
</evidence>
<dbReference type="InterPro" id="IPR000014">
    <property type="entry name" value="PAS"/>
</dbReference>
<dbReference type="PROSITE" id="PS50112">
    <property type="entry name" value="PAS"/>
    <property type="match status" value="2"/>
</dbReference>
<reference evidence="5" key="1">
    <citation type="submission" date="2017-08" db="EMBL/GenBank/DDBJ databases">
        <authorList>
            <person name="Grouzdev D.S."/>
            <person name="Gaisin V.A."/>
            <person name="Rysina M.S."/>
            <person name="Gorlenko V.M."/>
        </authorList>
    </citation>
    <scope>NUCLEOTIDE SEQUENCE [LARGE SCALE GENOMIC DNA]</scope>
    <source>
        <strain evidence="5">Kir15-3F</strain>
    </source>
</reference>
<feature type="domain" description="PAS" evidence="2">
    <location>
        <begin position="223"/>
        <end position="293"/>
    </location>
</feature>
<dbReference type="InterPro" id="IPR035965">
    <property type="entry name" value="PAS-like_dom_sf"/>
</dbReference>
<dbReference type="CDD" id="cd07041">
    <property type="entry name" value="STAS_RsbR_RsbS_like"/>
    <property type="match status" value="1"/>
</dbReference>
<dbReference type="EMBL" id="NQWI01000011">
    <property type="protein sequence ID" value="PDW04332.1"/>
    <property type="molecule type" value="Genomic_DNA"/>
</dbReference>
<comment type="caution">
    <text evidence="4">The sequence shown here is derived from an EMBL/GenBank/DDBJ whole genome shotgun (WGS) entry which is preliminary data.</text>
</comment>
<sequence length="618" mass="68643">MFRAAAPPLCWATSQISFFVPPYTGQKEFSWVKKSRPQPPANGIITKASSTVRRQAMEESAPSIATLTAENLALRRELERYRSIVHQLHIGVYIYELEDSADDRTLMMIDANPAVEQLTGIPTGEQIGKTLDQNFPGLRDQGIPQAYARVVTTGENLETESVYGDERVINAAFYVRAVPLPNNEVGVFFDNITLRKQTELALKQLNAELEQRVAERTAALQHSQNLLCHVLDYAPAAISIKDLEGRFMLVNQRAADLLGMKATELVGKLDHELLPPEHIAKWRRAEDKVVRTGQPVVQQDTIPQSDGVHTFLSSRTPVFNDENQIYAIGAVSTDISERVKDEDELLRTTEALRESQQLLRTIFQHLPVAVLLKAAEDGRFVLWNHGCERLFGRSADDVIGKNDYDIFPREQADRFRAKDVEVLQAKRAHEIAEEFVQSATLGQRIVRTNKIPIVNEHDEATHLLTICTDLTDEKRAAQERADLQNQIIEAQQHALRELSTPLLPLSNKVVLMPIIGTIDSRRASQVMETLLQGVAQHNAEIAIVDITGVQVVDTQVANAFIQSARAVQLLGAQVLLTGIRPEVAQTLVQLGVDLEGVLSRGSLQAGIAHALRLARSAA</sequence>
<feature type="domain" description="PAS" evidence="2">
    <location>
        <begin position="355"/>
        <end position="426"/>
    </location>
</feature>
<keyword evidence="5" id="KW-1185">Reference proteome</keyword>
<feature type="domain" description="STAS" evidence="3">
    <location>
        <begin position="499"/>
        <end position="614"/>
    </location>
</feature>
<evidence type="ECO:0000313" key="5">
    <source>
        <dbReference type="Proteomes" id="UP000220527"/>
    </source>
</evidence>
<dbReference type="InterPro" id="IPR051932">
    <property type="entry name" value="Bact_StressResp_Reg"/>
</dbReference>
<dbReference type="SUPFAM" id="SSF52091">
    <property type="entry name" value="SpoIIaa-like"/>
    <property type="match status" value="1"/>
</dbReference>
<gene>
    <name evidence="4" type="ORF">CJ255_04040</name>
</gene>
<dbReference type="PROSITE" id="PS50801">
    <property type="entry name" value="STAS"/>
    <property type="match status" value="1"/>
</dbReference>
<protein>
    <recommendedName>
        <fullName evidence="6">Histidine kinase</fullName>
    </recommendedName>
</protein>